<organism evidence="1">
    <name type="scientific">viral metagenome</name>
    <dbReference type="NCBI Taxonomy" id="1070528"/>
    <lineage>
        <taxon>unclassified sequences</taxon>
        <taxon>metagenomes</taxon>
        <taxon>organismal metagenomes</taxon>
    </lineage>
</organism>
<dbReference type="EMBL" id="MT141523">
    <property type="protein sequence ID" value="QJA64652.1"/>
    <property type="molecule type" value="Genomic_DNA"/>
</dbReference>
<protein>
    <recommendedName>
        <fullName evidence="3">Pectate lyase</fullName>
    </recommendedName>
</protein>
<accession>A0A6M3J703</accession>
<dbReference type="AlphaFoldDB" id="A0A6M3J703"/>
<dbReference type="InterPro" id="IPR011050">
    <property type="entry name" value="Pectin_lyase_fold/virulence"/>
</dbReference>
<evidence type="ECO:0000313" key="2">
    <source>
        <dbReference type="EMBL" id="QJA84020.1"/>
    </source>
</evidence>
<dbReference type="InterPro" id="IPR012334">
    <property type="entry name" value="Pectin_lyas_fold"/>
</dbReference>
<dbReference type="Gene3D" id="2.160.20.10">
    <property type="entry name" value="Single-stranded right-handed beta-helix, Pectin lyase-like"/>
    <property type="match status" value="1"/>
</dbReference>
<evidence type="ECO:0000313" key="1">
    <source>
        <dbReference type="EMBL" id="QJA64652.1"/>
    </source>
</evidence>
<dbReference type="EMBL" id="MT142522">
    <property type="protein sequence ID" value="QJA84020.1"/>
    <property type="molecule type" value="Genomic_DNA"/>
</dbReference>
<proteinExistence type="predicted"/>
<reference evidence="1" key="1">
    <citation type="submission" date="2020-03" db="EMBL/GenBank/DDBJ databases">
        <title>The deep terrestrial virosphere.</title>
        <authorList>
            <person name="Holmfeldt K."/>
            <person name="Nilsson E."/>
            <person name="Simone D."/>
            <person name="Lopez-Fernandez M."/>
            <person name="Wu X."/>
            <person name="de Brujin I."/>
            <person name="Lundin D."/>
            <person name="Andersson A."/>
            <person name="Bertilsson S."/>
            <person name="Dopson M."/>
        </authorList>
    </citation>
    <scope>NUCLEOTIDE SEQUENCE</scope>
    <source>
        <strain evidence="2">MM415A00233</strain>
        <strain evidence="1">MM415B00478</strain>
    </source>
</reference>
<name>A0A6M3J703_9ZZZZ</name>
<gene>
    <name evidence="2" type="ORF">MM415A00233_0022</name>
    <name evidence="1" type="ORF">MM415B00478_0049</name>
</gene>
<dbReference type="SUPFAM" id="SSF51126">
    <property type="entry name" value="Pectin lyase-like"/>
    <property type="match status" value="1"/>
</dbReference>
<sequence length="448" mass="45946">MADKKISELTAADALADADQVPVVQGGTTKRATLAQVAAHAALAAIAYQNTIIVDEAGDGDYTSLVAAMAGIISPSATNCWRVLVYGDLTESATIEVPSYTTIEGVGDASVKLADATDDHLIANADQVSGNADICIRNLHLDGNRVGQTNALAANASHSIYMVGVDGLTLENIHCRETLDQAFKLLDCTNIRAVNCGCNGAGTEGWSIENCQYGLFTNVYALNIDGLDADGETERPGGPAASGFEIEDGTQYITMTNVLCLNCLQNTSWHTQSHDAGSVGHITVNGLICVGFAEMGVTLAGLDGPVTISGMHLVGTGVGIRVISLYPINVSDFYIEATVTGIHNYYDGDGLKMSNGTVIAATPVSFDAGTAAQLNLARIETTNAAYAGMALPAGSKALGCSFVGGAYGIASIAASAFVLGCDFSGHATGGINAAGTDVNAVVANNYGD</sequence>
<evidence type="ECO:0008006" key="3">
    <source>
        <dbReference type="Google" id="ProtNLM"/>
    </source>
</evidence>